<feature type="domain" description="GST C-terminal" evidence="2">
    <location>
        <begin position="87"/>
        <end position="209"/>
    </location>
</feature>
<dbReference type="PANTHER" id="PTHR11571:SF252">
    <property type="entry name" value="GLUTATHIONE S-TRANSFERASE"/>
    <property type="match status" value="1"/>
</dbReference>
<dbReference type="GO" id="GO:0006749">
    <property type="term" value="P:glutathione metabolic process"/>
    <property type="evidence" value="ECO:0007669"/>
    <property type="project" value="TreeGrafter"/>
</dbReference>
<evidence type="ECO:0000313" key="3">
    <source>
        <dbReference type="EMBL" id="TPX74949.1"/>
    </source>
</evidence>
<dbReference type="InterPro" id="IPR040079">
    <property type="entry name" value="Glutathione_S-Trfase"/>
</dbReference>
<evidence type="ECO:0000313" key="4">
    <source>
        <dbReference type="Proteomes" id="UP000320333"/>
    </source>
</evidence>
<dbReference type="AlphaFoldDB" id="A0A507FF22"/>
<evidence type="ECO:0000259" key="2">
    <source>
        <dbReference type="PROSITE" id="PS50405"/>
    </source>
</evidence>
<dbReference type="InterPro" id="IPR036282">
    <property type="entry name" value="Glutathione-S-Trfase_C_sf"/>
</dbReference>
<dbReference type="OrthoDB" id="414243at2759"/>
<dbReference type="Gene3D" id="1.20.1050.10">
    <property type="match status" value="1"/>
</dbReference>
<comment type="caution">
    <text evidence="3">The sequence shown here is derived from an EMBL/GenBank/DDBJ whole genome shotgun (WGS) entry which is preliminary data.</text>
</comment>
<dbReference type="EMBL" id="QEAP01000101">
    <property type="protein sequence ID" value="TPX74949.1"/>
    <property type="molecule type" value="Genomic_DNA"/>
</dbReference>
<dbReference type="PANTHER" id="PTHR11571">
    <property type="entry name" value="GLUTATHIONE S-TRANSFERASE"/>
    <property type="match status" value="1"/>
</dbReference>
<evidence type="ECO:0000259" key="1">
    <source>
        <dbReference type="PROSITE" id="PS50404"/>
    </source>
</evidence>
<dbReference type="InterPro" id="IPR004046">
    <property type="entry name" value="GST_C"/>
</dbReference>
<dbReference type="InterPro" id="IPR010987">
    <property type="entry name" value="Glutathione-S-Trfase_C-like"/>
</dbReference>
<dbReference type="Pfam" id="PF02798">
    <property type="entry name" value="GST_N"/>
    <property type="match status" value="1"/>
</dbReference>
<dbReference type="CDD" id="cd03039">
    <property type="entry name" value="GST_N_Sigma_like"/>
    <property type="match status" value="1"/>
</dbReference>
<accession>A0A507FF22</accession>
<dbReference type="PROSITE" id="PS50405">
    <property type="entry name" value="GST_CTER"/>
    <property type="match status" value="1"/>
</dbReference>
<dbReference type="Gene3D" id="3.40.30.10">
    <property type="entry name" value="Glutaredoxin"/>
    <property type="match status" value="1"/>
</dbReference>
<dbReference type="InterPro" id="IPR036249">
    <property type="entry name" value="Thioredoxin-like_sf"/>
</dbReference>
<dbReference type="STRING" id="246404.A0A507FF22"/>
<proteinExistence type="predicted"/>
<dbReference type="SUPFAM" id="SSF47616">
    <property type="entry name" value="GST C-terminal domain-like"/>
    <property type="match status" value="1"/>
</dbReference>
<gene>
    <name evidence="3" type="ORF">CcCBS67573_g03788</name>
</gene>
<dbReference type="SFLD" id="SFLDG01205">
    <property type="entry name" value="AMPS.1"/>
    <property type="match status" value="1"/>
</dbReference>
<sequence>MSALPKLKLTYFNIKARAEPIRLALAINSIPFEDERIDRSKWMELKPTTTFGQLPLLTVNGDNVIAQSTAILRYVGKLGSLKLYPDDPLKAALVDQLIAQVQDVEASLRPSGEEKDAVKKLAMRVELASKTLPPLFAALDAFVAKSFGKYATGADISIGDLFVYQMNTSFSSGAYDGIPASILQGYEHIQKVVAAVKAHPAVAAWEAAH</sequence>
<dbReference type="FunFam" id="3.40.30.10:FF:000608">
    <property type="entry name" value="Glutathione S-Transferase"/>
    <property type="match status" value="1"/>
</dbReference>
<keyword evidence="4" id="KW-1185">Reference proteome</keyword>
<dbReference type="Pfam" id="PF14497">
    <property type="entry name" value="GST_C_3"/>
    <property type="match status" value="1"/>
</dbReference>
<dbReference type="PROSITE" id="PS50404">
    <property type="entry name" value="GST_NTER"/>
    <property type="match status" value="1"/>
</dbReference>
<dbReference type="SFLD" id="SFLDG00363">
    <property type="entry name" value="AMPS_(cytGST):_Alpha-__Mu-__Pi"/>
    <property type="match status" value="1"/>
</dbReference>
<dbReference type="SFLD" id="SFLDS00019">
    <property type="entry name" value="Glutathione_Transferase_(cytos"/>
    <property type="match status" value="1"/>
</dbReference>
<reference evidence="3 4" key="1">
    <citation type="journal article" date="2019" name="Sci. Rep.">
        <title>Comparative genomics of chytrid fungi reveal insights into the obligate biotrophic and pathogenic lifestyle of Synchytrium endobioticum.</title>
        <authorList>
            <person name="van de Vossenberg B.T.L.H."/>
            <person name="Warris S."/>
            <person name="Nguyen H.D.T."/>
            <person name="van Gent-Pelzer M.P.E."/>
            <person name="Joly D.L."/>
            <person name="van de Geest H.C."/>
            <person name="Bonants P.J.M."/>
            <person name="Smith D.S."/>
            <person name="Levesque C.A."/>
            <person name="van der Lee T.A.J."/>
        </authorList>
    </citation>
    <scope>NUCLEOTIDE SEQUENCE [LARGE SCALE GENOMIC DNA]</scope>
    <source>
        <strain evidence="3 4">CBS 675.73</strain>
    </source>
</reference>
<protein>
    <recommendedName>
        <fullName evidence="5">Glutathione transferase</fullName>
    </recommendedName>
</protein>
<dbReference type="InterPro" id="IPR004045">
    <property type="entry name" value="Glutathione_S-Trfase_N"/>
</dbReference>
<dbReference type="CDD" id="cd03192">
    <property type="entry name" value="GST_C_Sigma_like"/>
    <property type="match status" value="1"/>
</dbReference>
<dbReference type="InterPro" id="IPR050213">
    <property type="entry name" value="GST_superfamily"/>
</dbReference>
<feature type="domain" description="GST N-terminal" evidence="1">
    <location>
        <begin position="5"/>
        <end position="83"/>
    </location>
</feature>
<evidence type="ECO:0008006" key="5">
    <source>
        <dbReference type="Google" id="ProtNLM"/>
    </source>
</evidence>
<organism evidence="3 4">
    <name type="scientific">Chytriomyces confervae</name>
    <dbReference type="NCBI Taxonomy" id="246404"/>
    <lineage>
        <taxon>Eukaryota</taxon>
        <taxon>Fungi</taxon>
        <taxon>Fungi incertae sedis</taxon>
        <taxon>Chytridiomycota</taxon>
        <taxon>Chytridiomycota incertae sedis</taxon>
        <taxon>Chytridiomycetes</taxon>
        <taxon>Chytridiales</taxon>
        <taxon>Chytriomycetaceae</taxon>
        <taxon>Chytriomyces</taxon>
    </lineage>
</organism>
<dbReference type="Proteomes" id="UP000320333">
    <property type="component" value="Unassembled WGS sequence"/>
</dbReference>
<dbReference type="SUPFAM" id="SSF52833">
    <property type="entry name" value="Thioredoxin-like"/>
    <property type="match status" value="1"/>
</dbReference>
<dbReference type="GO" id="GO:0004364">
    <property type="term" value="F:glutathione transferase activity"/>
    <property type="evidence" value="ECO:0007669"/>
    <property type="project" value="TreeGrafter"/>
</dbReference>
<name>A0A507FF22_9FUNG</name>